<dbReference type="Proteomes" id="UP000263833">
    <property type="component" value="Unassembled WGS sequence"/>
</dbReference>
<reference evidence="2" key="1">
    <citation type="submission" date="2018-08" db="EMBL/GenBank/DDBJ databases">
        <authorList>
            <person name="Kim S.-J."/>
            <person name="Jung G.-Y."/>
        </authorList>
    </citation>
    <scope>NUCLEOTIDE SEQUENCE [LARGE SCALE GENOMIC DNA]</scope>
    <source>
        <strain evidence="2">GY_G</strain>
    </source>
</reference>
<dbReference type="SUPFAM" id="SSF56235">
    <property type="entry name" value="N-terminal nucleophile aminohydrolases (Ntn hydrolases)"/>
    <property type="match status" value="1"/>
</dbReference>
<dbReference type="CDD" id="cd03765">
    <property type="entry name" value="proteasome_beta_bacterial"/>
    <property type="match status" value="1"/>
</dbReference>
<keyword evidence="2" id="KW-1185">Reference proteome</keyword>
<dbReference type="GO" id="GO:0051603">
    <property type="term" value="P:proteolysis involved in protein catabolic process"/>
    <property type="evidence" value="ECO:0007669"/>
    <property type="project" value="InterPro"/>
</dbReference>
<dbReference type="InterPro" id="IPR029055">
    <property type="entry name" value="Ntn_hydrolases_N"/>
</dbReference>
<name>A0A371BF57_9SPHN</name>
<sequence>MTYCVGMKLDSGLVFMSDTRTNSGVDNISTFRKMHSFEKPGERYITIMTAGNLATTQSVISMLAERTKAPEERNPSILAAASMFQVAQIIGDLLRETIRTREQTGLNAETTFNATLIVGGQIKGMEPRLFMIYPEGNFIEASEDTPFFQIGETKYGRPILVRGFQSDMSFESAVKLLMVSFDSTMAANLSVALPLDMLLLPRDRFEPLQKRRIAEDDPYYRSVSDKWSDALRSAFHSLPDYTIE</sequence>
<accession>A0A371BF57</accession>
<gene>
    <name evidence="1" type="ORF">DXH95_00900</name>
</gene>
<dbReference type="Pfam" id="PF00227">
    <property type="entry name" value="Proteasome"/>
    <property type="match status" value="1"/>
</dbReference>
<dbReference type="GO" id="GO:0005839">
    <property type="term" value="C:proteasome core complex"/>
    <property type="evidence" value="ECO:0007669"/>
    <property type="project" value="InterPro"/>
</dbReference>
<protein>
    <submittedName>
        <fullName evidence="1">Peptidase</fullName>
    </submittedName>
</protein>
<dbReference type="PIRSF" id="PIRSF009120">
    <property type="entry name" value="UCP009120_prtse"/>
    <property type="match status" value="1"/>
</dbReference>
<dbReference type="InterPro" id="IPR001353">
    <property type="entry name" value="Proteasome_sua/b"/>
</dbReference>
<dbReference type="OrthoDB" id="9786336at2"/>
<organism evidence="1 2">
    <name type="scientific">Sphingorhabdus pulchriflava</name>
    <dbReference type="NCBI Taxonomy" id="2292257"/>
    <lineage>
        <taxon>Bacteria</taxon>
        <taxon>Pseudomonadati</taxon>
        <taxon>Pseudomonadota</taxon>
        <taxon>Alphaproteobacteria</taxon>
        <taxon>Sphingomonadales</taxon>
        <taxon>Sphingomonadaceae</taxon>
        <taxon>Sphingorhabdus</taxon>
    </lineage>
</organism>
<dbReference type="InterPro" id="IPR016545">
    <property type="entry name" value="UCP009120_prtse"/>
</dbReference>
<evidence type="ECO:0000313" key="1">
    <source>
        <dbReference type="EMBL" id="RDV06043.1"/>
    </source>
</evidence>
<dbReference type="EMBL" id="QRGP01000001">
    <property type="protein sequence ID" value="RDV06043.1"/>
    <property type="molecule type" value="Genomic_DNA"/>
</dbReference>
<proteinExistence type="predicted"/>
<dbReference type="Gene3D" id="3.60.20.10">
    <property type="entry name" value="Glutamine Phosphoribosylpyrophosphate, subunit 1, domain 1"/>
    <property type="match status" value="1"/>
</dbReference>
<evidence type="ECO:0000313" key="2">
    <source>
        <dbReference type="Proteomes" id="UP000263833"/>
    </source>
</evidence>
<dbReference type="AlphaFoldDB" id="A0A371BF57"/>
<comment type="caution">
    <text evidence="1">The sequence shown here is derived from an EMBL/GenBank/DDBJ whole genome shotgun (WGS) entry which is preliminary data.</text>
</comment>